<protein>
    <recommendedName>
        <fullName evidence="4">Secreted protein</fullName>
    </recommendedName>
</protein>
<organism evidence="2 3">
    <name type="scientific">Streptomyces celluloflavus</name>
    <dbReference type="NCBI Taxonomy" id="58344"/>
    <lineage>
        <taxon>Bacteria</taxon>
        <taxon>Bacillati</taxon>
        <taxon>Actinomycetota</taxon>
        <taxon>Actinomycetes</taxon>
        <taxon>Kitasatosporales</taxon>
        <taxon>Streptomycetaceae</taxon>
        <taxon>Streptomyces</taxon>
    </lineage>
</organism>
<proteinExistence type="predicted"/>
<name>A0ABW7RML4_9ACTN</name>
<evidence type="ECO:0000313" key="3">
    <source>
        <dbReference type="Proteomes" id="UP001610990"/>
    </source>
</evidence>
<dbReference type="RefSeq" id="WP_397676351.1">
    <property type="nucleotide sequence ID" value="NZ_JBIRGH010000031.1"/>
</dbReference>
<feature type="signal peptide" evidence="1">
    <location>
        <begin position="1"/>
        <end position="26"/>
    </location>
</feature>
<keyword evidence="3" id="KW-1185">Reference proteome</keyword>
<reference evidence="2 3" key="1">
    <citation type="submission" date="2024-10" db="EMBL/GenBank/DDBJ databases">
        <title>The Natural Products Discovery Center: Release of the First 8490 Sequenced Strains for Exploring Actinobacteria Biosynthetic Diversity.</title>
        <authorList>
            <person name="Kalkreuter E."/>
            <person name="Kautsar S.A."/>
            <person name="Yang D."/>
            <person name="Bader C.D."/>
            <person name="Teijaro C.N."/>
            <person name="Fluegel L."/>
            <person name="Davis C.M."/>
            <person name="Simpson J.R."/>
            <person name="Lauterbach L."/>
            <person name="Steele A.D."/>
            <person name="Gui C."/>
            <person name="Meng S."/>
            <person name="Li G."/>
            <person name="Viehrig K."/>
            <person name="Ye F."/>
            <person name="Su P."/>
            <person name="Kiefer A.F."/>
            <person name="Nichols A."/>
            <person name="Cepeda A.J."/>
            <person name="Yan W."/>
            <person name="Fan B."/>
            <person name="Jiang Y."/>
            <person name="Adhikari A."/>
            <person name="Zheng C.-J."/>
            <person name="Schuster L."/>
            <person name="Cowan T.M."/>
            <person name="Smanski M.J."/>
            <person name="Chevrette M.G."/>
            <person name="De Carvalho L.P.S."/>
            <person name="Shen B."/>
        </authorList>
    </citation>
    <scope>NUCLEOTIDE SEQUENCE [LARGE SCALE GENOMIC DNA]</scope>
    <source>
        <strain evidence="2 3">NPDC018013</strain>
    </source>
</reference>
<keyword evidence="1" id="KW-0732">Signal</keyword>
<accession>A0ABW7RML4</accession>
<evidence type="ECO:0000256" key="1">
    <source>
        <dbReference type="SAM" id="SignalP"/>
    </source>
</evidence>
<evidence type="ECO:0008006" key="4">
    <source>
        <dbReference type="Google" id="ProtNLM"/>
    </source>
</evidence>
<gene>
    <name evidence="2" type="ORF">ACH4GP_33960</name>
</gene>
<comment type="caution">
    <text evidence="2">The sequence shown here is derived from an EMBL/GenBank/DDBJ whole genome shotgun (WGS) entry which is preliminary data.</text>
</comment>
<evidence type="ECO:0000313" key="2">
    <source>
        <dbReference type="EMBL" id="MFH8589324.1"/>
    </source>
</evidence>
<dbReference type="Proteomes" id="UP001610990">
    <property type="component" value="Unassembled WGS sequence"/>
</dbReference>
<dbReference type="EMBL" id="JBIRGH010000031">
    <property type="protein sequence ID" value="MFH8589324.1"/>
    <property type="molecule type" value="Genomic_DNA"/>
</dbReference>
<sequence length="295" mass="31447">MRLTKKAVVPAAALVLAAGVVIAYHAANGTGMGTTAQPSRANGPAVLGQVAHASVGDPGDPATWRLPIEAYMPAEAQERLVASTRGELIDQCMDKAGYPAWKPAPELPAVGGKTLTDWRYGIHDVQMAAKRGYHPDADEQKAYDEAMRTGAVDTSGAPDDAVRACVAQVDSQVPAAQPAEIVQQISGDAFTESQKDPKVVAVFAKWSSCMKEKGYIYSKPLDASDDPRFNDPGQVTRLEIKTAEADIACRGQYGVARTWFDSESAIQRAKIADHLKEVTESAKVTREAVARAKAV</sequence>
<feature type="chain" id="PRO_5045301722" description="Secreted protein" evidence="1">
    <location>
        <begin position="27"/>
        <end position="295"/>
    </location>
</feature>